<dbReference type="STRING" id="1797516.A3D26_01870"/>
<dbReference type="InterPro" id="IPR016067">
    <property type="entry name" value="S-AdoMet_deCO2ase_core"/>
</dbReference>
<dbReference type="GO" id="GO:0004014">
    <property type="term" value="F:adenosylmethionine decarboxylase activity"/>
    <property type="evidence" value="ECO:0007669"/>
    <property type="project" value="InterPro"/>
</dbReference>
<keyword evidence="4" id="KW-0745">Spermidine biosynthesis</keyword>
<comment type="caution">
    <text evidence="10">The sequence shown here is derived from an EMBL/GenBank/DDBJ whole genome shotgun (WGS) entry which is preliminary data.</text>
</comment>
<evidence type="ECO:0000313" key="11">
    <source>
        <dbReference type="Proteomes" id="UP000178319"/>
    </source>
</evidence>
<name>A0A1G1VAF8_9BACT</name>
<evidence type="ECO:0000256" key="9">
    <source>
        <dbReference type="ARBA" id="ARBA00023317"/>
    </source>
</evidence>
<dbReference type="EMBL" id="MHBZ01000001">
    <property type="protein sequence ID" value="OGY12353.1"/>
    <property type="molecule type" value="Genomic_DNA"/>
</dbReference>
<keyword evidence="9" id="KW-0670">Pyruvate</keyword>
<dbReference type="AlphaFoldDB" id="A0A1G1VAF8"/>
<evidence type="ECO:0000313" key="10">
    <source>
        <dbReference type="EMBL" id="OGY12353.1"/>
    </source>
</evidence>
<keyword evidence="3" id="KW-0068">Autocatalytic cleavage</keyword>
<dbReference type="PANTHER" id="PTHR33866">
    <property type="entry name" value="S-ADENOSYLMETHIONINE DECARBOXYLASE PROENZYME"/>
    <property type="match status" value="1"/>
</dbReference>
<gene>
    <name evidence="10" type="ORF">A3D26_01870</name>
</gene>
<dbReference type="InterPro" id="IPR003826">
    <property type="entry name" value="AdoMetDC_fam_prok"/>
</dbReference>
<evidence type="ECO:0008006" key="12">
    <source>
        <dbReference type="Google" id="ProtNLM"/>
    </source>
</evidence>
<evidence type="ECO:0000256" key="6">
    <source>
        <dbReference type="ARBA" id="ARBA00023145"/>
    </source>
</evidence>
<comment type="cofactor">
    <cofactor evidence="1">
        <name>pyruvate</name>
        <dbReference type="ChEBI" id="CHEBI:15361"/>
    </cofactor>
</comment>
<evidence type="ECO:0000256" key="8">
    <source>
        <dbReference type="ARBA" id="ARBA00023270"/>
    </source>
</evidence>
<keyword evidence="7" id="KW-0456">Lyase</keyword>
<dbReference type="Proteomes" id="UP000178319">
    <property type="component" value="Unassembled WGS sequence"/>
</dbReference>
<reference evidence="10 11" key="1">
    <citation type="journal article" date="2016" name="Nat. Commun.">
        <title>Thousands of microbial genomes shed light on interconnected biogeochemical processes in an aquifer system.</title>
        <authorList>
            <person name="Anantharaman K."/>
            <person name="Brown C.T."/>
            <person name="Hug L.A."/>
            <person name="Sharon I."/>
            <person name="Castelle C.J."/>
            <person name="Probst A.J."/>
            <person name="Thomas B.C."/>
            <person name="Singh A."/>
            <person name="Wilkins M.J."/>
            <person name="Karaoz U."/>
            <person name="Brodie E.L."/>
            <person name="Williams K.H."/>
            <person name="Hubbard S.S."/>
            <person name="Banfield J.F."/>
        </authorList>
    </citation>
    <scope>NUCLEOTIDE SEQUENCE [LARGE SCALE GENOMIC DNA]</scope>
</reference>
<keyword evidence="6" id="KW-0865">Zymogen</keyword>
<keyword evidence="2" id="KW-0210">Decarboxylase</keyword>
<protein>
    <recommendedName>
        <fullName evidence="12">S-adenosylmethionine decarboxylase proenzyme</fullName>
    </recommendedName>
</protein>
<dbReference type="Pfam" id="PF02675">
    <property type="entry name" value="AdoMet_dc"/>
    <property type="match status" value="1"/>
</dbReference>
<dbReference type="Gene3D" id="3.60.90.10">
    <property type="entry name" value="S-adenosylmethionine decarboxylase"/>
    <property type="match status" value="1"/>
</dbReference>
<evidence type="ECO:0000256" key="7">
    <source>
        <dbReference type="ARBA" id="ARBA00023239"/>
    </source>
</evidence>
<dbReference type="SUPFAM" id="SSF56276">
    <property type="entry name" value="S-adenosylmethionine decarboxylase"/>
    <property type="match status" value="1"/>
</dbReference>
<dbReference type="GO" id="GO:0008295">
    <property type="term" value="P:spermidine biosynthetic process"/>
    <property type="evidence" value="ECO:0007669"/>
    <property type="project" value="UniProtKB-KW"/>
</dbReference>
<sequence>MSEIESNNRRFHIILDSFNCDDSLLSDAPRIGVIIKEIATLCGMKILHGPVVLQGVPENPGVTGFAIIDFSHISIHTFTKASEVCIDIFSCKPFDREKVKAYVMKELSLSEKYVKYIEVKYPALTEVTTS</sequence>
<organism evidence="10 11">
    <name type="scientific">Candidatus Blackburnbacteria bacterium RIFCSPHIGHO2_02_FULL_44_20</name>
    <dbReference type="NCBI Taxonomy" id="1797516"/>
    <lineage>
        <taxon>Bacteria</taxon>
        <taxon>Candidatus Blackburniibacteriota</taxon>
    </lineage>
</organism>
<proteinExistence type="predicted"/>
<dbReference type="PANTHER" id="PTHR33866:SF2">
    <property type="entry name" value="S-ADENOSYLMETHIONINE DECARBOXYLASE PROENZYME"/>
    <property type="match status" value="1"/>
</dbReference>
<keyword evidence="8" id="KW-0704">Schiff base</keyword>
<keyword evidence="5" id="KW-0620">Polyamine biosynthesis</keyword>
<evidence type="ECO:0000256" key="1">
    <source>
        <dbReference type="ARBA" id="ARBA00001928"/>
    </source>
</evidence>
<evidence type="ECO:0000256" key="3">
    <source>
        <dbReference type="ARBA" id="ARBA00022813"/>
    </source>
</evidence>
<evidence type="ECO:0000256" key="5">
    <source>
        <dbReference type="ARBA" id="ARBA00023115"/>
    </source>
</evidence>
<dbReference type="GO" id="GO:0005829">
    <property type="term" value="C:cytosol"/>
    <property type="evidence" value="ECO:0007669"/>
    <property type="project" value="TreeGrafter"/>
</dbReference>
<evidence type="ECO:0000256" key="4">
    <source>
        <dbReference type="ARBA" id="ARBA00023066"/>
    </source>
</evidence>
<evidence type="ECO:0000256" key="2">
    <source>
        <dbReference type="ARBA" id="ARBA00022793"/>
    </source>
</evidence>
<accession>A0A1G1VAF8</accession>